<feature type="transmembrane region" description="Helical" evidence="1">
    <location>
        <begin position="196"/>
        <end position="216"/>
    </location>
</feature>
<keyword evidence="1" id="KW-0812">Transmembrane</keyword>
<evidence type="ECO:0000313" key="4">
    <source>
        <dbReference type="Proteomes" id="UP000070134"/>
    </source>
</evidence>
<gene>
    <name evidence="3" type="ORF">SA2016_3887</name>
</gene>
<feature type="transmembrane region" description="Helical" evidence="1">
    <location>
        <begin position="83"/>
        <end position="104"/>
    </location>
</feature>
<keyword evidence="1" id="KW-0472">Membrane</keyword>
<feature type="transmembrane region" description="Helical" evidence="1">
    <location>
        <begin position="166"/>
        <end position="190"/>
    </location>
</feature>
<dbReference type="GO" id="GO:0080120">
    <property type="term" value="P:CAAX-box protein maturation"/>
    <property type="evidence" value="ECO:0007669"/>
    <property type="project" value="UniProtKB-ARBA"/>
</dbReference>
<reference evidence="3 4" key="1">
    <citation type="submission" date="2016-02" db="EMBL/GenBank/DDBJ databases">
        <title>Complete genome of Sinomonas atrocyanea KCTC 3377.</title>
        <authorList>
            <person name="Kim K.M."/>
        </authorList>
    </citation>
    <scope>NUCLEOTIDE SEQUENCE [LARGE SCALE GENOMIC DNA]</scope>
    <source>
        <strain evidence="3 4">KCTC 3377</strain>
    </source>
</reference>
<dbReference type="OrthoDB" id="254800at2"/>
<organism evidence="3 4">
    <name type="scientific">Sinomonas atrocyanea</name>
    <dbReference type="NCBI Taxonomy" id="37927"/>
    <lineage>
        <taxon>Bacteria</taxon>
        <taxon>Bacillati</taxon>
        <taxon>Actinomycetota</taxon>
        <taxon>Actinomycetes</taxon>
        <taxon>Micrococcales</taxon>
        <taxon>Micrococcaceae</taxon>
        <taxon>Sinomonas</taxon>
    </lineage>
</organism>
<dbReference type="STRING" id="37927.SA2016_3887"/>
<feature type="domain" description="CAAX prenyl protease 2/Lysostaphin resistance protein A-like" evidence="2">
    <location>
        <begin position="130"/>
        <end position="232"/>
    </location>
</feature>
<proteinExistence type="predicted"/>
<keyword evidence="4" id="KW-1185">Reference proteome</keyword>
<feature type="transmembrane region" description="Helical" evidence="1">
    <location>
        <begin position="223"/>
        <end position="240"/>
    </location>
</feature>
<dbReference type="GO" id="GO:0004175">
    <property type="term" value="F:endopeptidase activity"/>
    <property type="evidence" value="ECO:0007669"/>
    <property type="project" value="UniProtKB-ARBA"/>
</dbReference>
<accession>A0A127AA37</accession>
<dbReference type="EMBL" id="CP014518">
    <property type="protein sequence ID" value="AMM34542.1"/>
    <property type="molecule type" value="Genomic_DNA"/>
</dbReference>
<dbReference type="Pfam" id="PF02517">
    <property type="entry name" value="Rce1-like"/>
    <property type="match status" value="1"/>
</dbReference>
<name>A0A127AA37_9MICC</name>
<evidence type="ECO:0000259" key="2">
    <source>
        <dbReference type="Pfam" id="PF02517"/>
    </source>
</evidence>
<dbReference type="Proteomes" id="UP000070134">
    <property type="component" value="Chromosome"/>
</dbReference>
<sequence length="241" mass="24320">MVTKTSRRVPRLVWAGLGLVAAVLCGWTVEAAASARLDPALLGIAAYVLVWVPLVLALILSFAGQTMREAAAFLGLRFRAMDLLWGVGIGCLARAADALIRTVATGSTGLAPQPTLSSIGGIGGIGVQALALGVIAPVVIAPILEETYFRGLVLRSLAAALGRLSAAARWGAAVVITAAAFALVHALLLAGTPGEAVLTGVSTFLFALLAGAVAAATQRLGGAIVGHVVFNGLGVLLTWAV</sequence>
<dbReference type="AlphaFoldDB" id="A0A127AA37"/>
<dbReference type="RefSeq" id="WP_066501360.1">
    <property type="nucleotide sequence ID" value="NZ_BJMO01000006.1"/>
</dbReference>
<feature type="transmembrane region" description="Helical" evidence="1">
    <location>
        <begin position="41"/>
        <end position="63"/>
    </location>
</feature>
<evidence type="ECO:0000256" key="1">
    <source>
        <dbReference type="SAM" id="Phobius"/>
    </source>
</evidence>
<feature type="transmembrane region" description="Helical" evidence="1">
    <location>
        <begin position="124"/>
        <end position="145"/>
    </location>
</feature>
<dbReference type="KEGG" id="satk:SA2016_3887"/>
<keyword evidence="1" id="KW-1133">Transmembrane helix</keyword>
<protein>
    <recommendedName>
        <fullName evidence="2">CAAX prenyl protease 2/Lysostaphin resistance protein A-like domain-containing protein</fullName>
    </recommendedName>
</protein>
<dbReference type="InterPro" id="IPR003675">
    <property type="entry name" value="Rce1/LyrA-like_dom"/>
</dbReference>
<evidence type="ECO:0000313" key="3">
    <source>
        <dbReference type="EMBL" id="AMM34542.1"/>
    </source>
</evidence>